<name>A0A263BXK1_9BACI</name>
<dbReference type="EMBL" id="NPIA01000001">
    <property type="protein sequence ID" value="OZM58463.1"/>
    <property type="molecule type" value="Genomic_DNA"/>
</dbReference>
<keyword evidence="1" id="KW-0472">Membrane</keyword>
<dbReference type="AlphaFoldDB" id="A0A263BXK1"/>
<dbReference type="Proteomes" id="UP000217083">
    <property type="component" value="Unassembled WGS sequence"/>
</dbReference>
<comment type="caution">
    <text evidence="2">The sequence shown here is derived from an EMBL/GenBank/DDBJ whole genome shotgun (WGS) entry which is preliminary data.</text>
</comment>
<protein>
    <submittedName>
        <fullName evidence="2">Uncharacterized protein</fullName>
    </submittedName>
</protein>
<keyword evidence="3" id="KW-1185">Reference proteome</keyword>
<reference evidence="3" key="1">
    <citation type="submission" date="2017-08" db="EMBL/GenBank/DDBJ databases">
        <authorList>
            <person name="Huang Z."/>
        </authorList>
    </citation>
    <scope>NUCLEOTIDE SEQUENCE [LARGE SCALE GENOMIC DNA]</scope>
    <source>
        <strain evidence="3">SA5d-4</strain>
    </source>
</reference>
<proteinExistence type="predicted"/>
<sequence>MFRIIVAAMFFIVLSQTGVVTTVLANCEGCPGETLMDVKIRNILDYFYLFGIIAISIFLFLYFWIKRSKK</sequence>
<reference evidence="2 3" key="2">
    <citation type="submission" date="2017-09" db="EMBL/GenBank/DDBJ databases">
        <title>Bacillus patelloidae sp. nov., isolated from the intestinal tract of a marine limpet.</title>
        <authorList>
            <person name="Liu R."/>
            <person name="Dong C."/>
            <person name="Shao Z."/>
        </authorList>
    </citation>
    <scope>NUCLEOTIDE SEQUENCE [LARGE SCALE GENOMIC DNA]</scope>
    <source>
        <strain evidence="2 3">SA5d-4</strain>
    </source>
</reference>
<evidence type="ECO:0000256" key="1">
    <source>
        <dbReference type="SAM" id="Phobius"/>
    </source>
</evidence>
<dbReference type="RefSeq" id="WP_094921393.1">
    <property type="nucleotide sequence ID" value="NZ_NPIA01000001.1"/>
</dbReference>
<evidence type="ECO:0000313" key="2">
    <source>
        <dbReference type="EMBL" id="OZM58463.1"/>
    </source>
</evidence>
<keyword evidence="1" id="KW-1133">Transmembrane helix</keyword>
<evidence type="ECO:0000313" key="3">
    <source>
        <dbReference type="Proteomes" id="UP000217083"/>
    </source>
</evidence>
<organism evidence="2 3">
    <name type="scientific">Lottiidibacillus patelloidae</name>
    <dbReference type="NCBI Taxonomy" id="2670334"/>
    <lineage>
        <taxon>Bacteria</taxon>
        <taxon>Bacillati</taxon>
        <taxon>Bacillota</taxon>
        <taxon>Bacilli</taxon>
        <taxon>Bacillales</taxon>
        <taxon>Bacillaceae</taxon>
        <taxon>Lottiidibacillus</taxon>
    </lineage>
</organism>
<keyword evidence="1" id="KW-0812">Transmembrane</keyword>
<feature type="transmembrane region" description="Helical" evidence="1">
    <location>
        <begin position="46"/>
        <end position="65"/>
    </location>
</feature>
<gene>
    <name evidence="2" type="ORF">CIB95_02530</name>
</gene>
<accession>A0A263BXK1</accession>